<proteinExistence type="predicted"/>
<reference evidence="6 7" key="1">
    <citation type="submission" date="2023-03" db="EMBL/GenBank/DDBJ databases">
        <title>Draft genome sequence of Streptomyces sp. K1PA1 isolated from peat swamp forest in Thailand.</title>
        <authorList>
            <person name="Klaysubun C."/>
            <person name="Duangmal K."/>
        </authorList>
    </citation>
    <scope>NUCLEOTIDE SEQUENCE [LARGE SCALE GENOMIC DNA]</scope>
    <source>
        <strain evidence="6 7">K1PA1</strain>
    </source>
</reference>
<evidence type="ECO:0000256" key="3">
    <source>
        <dbReference type="ARBA" id="ARBA00022827"/>
    </source>
</evidence>
<name>A0ABT6A354_9ACTN</name>
<comment type="cofactor">
    <cofactor evidence="1">
        <name>FAD</name>
        <dbReference type="ChEBI" id="CHEBI:57692"/>
    </cofactor>
</comment>
<organism evidence="6 7">
    <name type="scientific">Streptomyces tropicalis</name>
    <dbReference type="NCBI Taxonomy" id="3034234"/>
    <lineage>
        <taxon>Bacteria</taxon>
        <taxon>Bacillati</taxon>
        <taxon>Actinomycetota</taxon>
        <taxon>Actinomycetes</taxon>
        <taxon>Kitasatosporales</taxon>
        <taxon>Streptomycetaceae</taxon>
        <taxon>Streptomyces</taxon>
    </lineage>
</organism>
<feature type="domain" description="NADH-rubredoxin oxidoreductase C-terminal" evidence="5">
    <location>
        <begin position="340"/>
        <end position="382"/>
    </location>
</feature>
<dbReference type="EMBL" id="JARJBB010000004">
    <property type="protein sequence ID" value="MDF3298878.1"/>
    <property type="molecule type" value="Genomic_DNA"/>
</dbReference>
<dbReference type="InterPro" id="IPR036188">
    <property type="entry name" value="FAD/NAD-bd_sf"/>
</dbReference>
<protein>
    <submittedName>
        <fullName evidence="6">FAD-dependent oxidoreductase</fullName>
    </submittedName>
</protein>
<sequence length="406" mass="42386">MTGRRIAVVGAGMAAARFAERYDALGGRDRIVLYGAEARTPYNRVLLADVLTGRYDAEAIGLPTGAAQVRIADEVCAVDTTARTLTLHDGRTEPWDDLVFATGANPVLPPIRGLLLPHGGGLHPSVHAVRTLADCARLADAATGARRAVVIGGGVLGVSVARALATLGLDVEIVHQAPHLIERQLDAEAAAALRAALGRLGVETYLLNRARALTEHGEVELAGGHRLDTDLVVLACGVRPRTALARASGLHVDTGIRVDDALATSAPHVHAIGDCVQHRGSVHGLAGPAWEQADVLAARLSGADPHARHTGSRPLARLSAPPVEYAAFGEGHRDNDDLEADPALHILRLADATRGSYKKLVLRGNRLVGAILVGDLATVGDLTRACAPDAAVPETPLHLITDGVRP</sequence>
<evidence type="ECO:0000256" key="2">
    <source>
        <dbReference type="ARBA" id="ARBA00022630"/>
    </source>
</evidence>
<dbReference type="SUPFAM" id="SSF51905">
    <property type="entry name" value="FAD/NAD(P)-binding domain"/>
    <property type="match status" value="1"/>
</dbReference>
<keyword evidence="2" id="KW-0285">Flavoprotein</keyword>
<dbReference type="PRINTS" id="PR00411">
    <property type="entry name" value="PNDRDTASEI"/>
</dbReference>
<dbReference type="Proteomes" id="UP001221150">
    <property type="component" value="Unassembled WGS sequence"/>
</dbReference>
<evidence type="ECO:0000313" key="6">
    <source>
        <dbReference type="EMBL" id="MDF3298878.1"/>
    </source>
</evidence>
<evidence type="ECO:0000259" key="5">
    <source>
        <dbReference type="Pfam" id="PF18267"/>
    </source>
</evidence>
<feature type="domain" description="FAD/NAD(P)-binding" evidence="4">
    <location>
        <begin position="5"/>
        <end position="279"/>
    </location>
</feature>
<dbReference type="PRINTS" id="PR00368">
    <property type="entry name" value="FADPNR"/>
</dbReference>
<keyword evidence="7" id="KW-1185">Reference proteome</keyword>
<dbReference type="Pfam" id="PF07992">
    <property type="entry name" value="Pyr_redox_2"/>
    <property type="match status" value="1"/>
</dbReference>
<dbReference type="InterPro" id="IPR050260">
    <property type="entry name" value="FAD-bd_OxRdtase"/>
</dbReference>
<dbReference type="InterPro" id="IPR023753">
    <property type="entry name" value="FAD/NAD-binding_dom"/>
</dbReference>
<dbReference type="InterPro" id="IPR016156">
    <property type="entry name" value="FAD/NAD-linked_Rdtase_dimer_sf"/>
</dbReference>
<dbReference type="InterPro" id="IPR041575">
    <property type="entry name" value="Rubredoxin_C"/>
</dbReference>
<evidence type="ECO:0000259" key="4">
    <source>
        <dbReference type="Pfam" id="PF07992"/>
    </source>
</evidence>
<dbReference type="RefSeq" id="WP_276108436.1">
    <property type="nucleotide sequence ID" value="NZ_JARJBB010000004.1"/>
</dbReference>
<evidence type="ECO:0000313" key="7">
    <source>
        <dbReference type="Proteomes" id="UP001221150"/>
    </source>
</evidence>
<dbReference type="PANTHER" id="PTHR43429">
    <property type="entry name" value="PYRIDINE NUCLEOTIDE-DISULFIDE OXIDOREDUCTASE DOMAIN-CONTAINING"/>
    <property type="match status" value="1"/>
</dbReference>
<evidence type="ECO:0000256" key="1">
    <source>
        <dbReference type="ARBA" id="ARBA00001974"/>
    </source>
</evidence>
<accession>A0ABT6A354</accession>
<dbReference type="Gene3D" id="3.30.390.30">
    <property type="match status" value="1"/>
</dbReference>
<gene>
    <name evidence="6" type="ORF">P3H78_09580</name>
</gene>
<dbReference type="PANTHER" id="PTHR43429:SF3">
    <property type="entry name" value="NITRITE REDUCTASE [NAD(P)H]"/>
    <property type="match status" value="1"/>
</dbReference>
<keyword evidence="3" id="KW-0274">FAD</keyword>
<comment type="caution">
    <text evidence="6">The sequence shown here is derived from an EMBL/GenBank/DDBJ whole genome shotgun (WGS) entry which is preliminary data.</text>
</comment>
<dbReference type="Pfam" id="PF18267">
    <property type="entry name" value="Rubredoxin_C"/>
    <property type="match status" value="1"/>
</dbReference>
<dbReference type="Gene3D" id="3.50.50.60">
    <property type="entry name" value="FAD/NAD(P)-binding domain"/>
    <property type="match status" value="2"/>
</dbReference>